<feature type="transmembrane region" description="Helical" evidence="4">
    <location>
        <begin position="267"/>
        <end position="290"/>
    </location>
</feature>
<evidence type="ECO:0000313" key="7">
    <source>
        <dbReference type="Proteomes" id="UP000623687"/>
    </source>
</evidence>
<evidence type="ECO:0000313" key="6">
    <source>
        <dbReference type="EMBL" id="KAF7416422.1"/>
    </source>
</evidence>
<keyword evidence="4" id="KW-0812">Transmembrane</keyword>
<dbReference type="GO" id="GO:0000032">
    <property type="term" value="P:cell wall mannoprotein biosynthetic process"/>
    <property type="evidence" value="ECO:0007669"/>
    <property type="project" value="TreeGrafter"/>
</dbReference>
<keyword evidence="2 6" id="KW-0808">Transferase</keyword>
<dbReference type="GeneID" id="59372529"/>
<dbReference type="AlphaFoldDB" id="A0A8H6ZNY6"/>
<evidence type="ECO:0000256" key="2">
    <source>
        <dbReference type="ARBA" id="ARBA00022679"/>
    </source>
</evidence>
<dbReference type="Pfam" id="PF01793">
    <property type="entry name" value="Glyco_transf_15"/>
    <property type="match status" value="1"/>
</dbReference>
<dbReference type="VEuPathDB" id="FungiDB:PC9H_002688"/>
<dbReference type="FunFam" id="3.90.550.10:FF:000051">
    <property type="entry name" value="Alpha-1,2-mannosyltransferase (Ktr4)"/>
    <property type="match status" value="1"/>
</dbReference>
<dbReference type="OrthoDB" id="439943at2759"/>
<keyword evidence="4" id="KW-0472">Membrane</keyword>
<comment type="caution">
    <text evidence="6">The sequence shown here is derived from an EMBL/GenBank/DDBJ whole genome shotgun (WGS) entry which is preliminary data.</text>
</comment>
<evidence type="ECO:0000256" key="1">
    <source>
        <dbReference type="ARBA" id="ARBA00007677"/>
    </source>
</evidence>
<dbReference type="Gene3D" id="3.90.550.10">
    <property type="entry name" value="Spore Coat Polysaccharide Biosynthesis Protein SpsA, Chain A"/>
    <property type="match status" value="1"/>
</dbReference>
<gene>
    <name evidence="6" type="primary">KRE2_2</name>
    <name evidence="6" type="ORF">PC9H_002688</name>
</gene>
<accession>A0A8H6ZNY6</accession>
<evidence type="ECO:0000256" key="4">
    <source>
        <dbReference type="SAM" id="Phobius"/>
    </source>
</evidence>
<keyword evidence="4" id="KW-1133">Transmembrane helix</keyword>
<dbReference type="GO" id="GO:0005794">
    <property type="term" value="C:Golgi apparatus"/>
    <property type="evidence" value="ECO:0007669"/>
    <property type="project" value="TreeGrafter"/>
</dbReference>
<sequence length="712" mass="80990">MDTQLTASELQIQNNVKSYLSLAAVTILYYDYWLTLPLEIERYWALEGFTTARFLFYLNRYTSLFAHVPVIVAYFWTDDPFNKVDVSLLRSPLLIPSTNLSNQICHHFHSFHSYYIVAAQLIIGLILTIRTHALYAHNRRFLYIMCPIIAGLVALGSWAIASSDDGHSNPDALQVQAWPRIGCIESLTHTGGIHLAIAWACLLVFDISIYVLTLRKAFGSHRVPGTSLVQIILRDASVYIAVILVINMSIVLTLAHRSVLLLSFTQAALKGVSTTFSSCVASVIVSRLLFNLRDPALLGMASTTVMKSEIQFAGPAGAGGGGGARMNIGARYLLLVVGAVVCIHYIISFTHEEYGRMTSINNIASHFKSNAPAVPDTIDTGDPTPNPPRPPEPAAPAAPPRANATLLILAKYADVDTLVPTIRDIEDRFNKHHNYPYVILNPEAEFGDDFKKRISVLTKAKIEYGVVPKELWDQPEWIDKEKADKTREQMDKDGIVFGGSLYHRNLWRFRAGFFFKHPLLQQYRWYWWIDPGTRYHCNMGDPFLFMEQNNKTFGFTMTLYEFGSTIPTLWGHVRDYMGKHPEYVAKDNAMDYLSDNGGETYNRCHFWSNFQIADMDMWRGEAYQSFFDYLDKKGGFYYERWADAPIHSIGAALFSQKDQIHFFDNIGYENNPYIHCTQNATLWETSKCGCDPKRNFDYDGYSCMKQWERIHK</sequence>
<dbReference type="EMBL" id="JACETU010000011">
    <property type="protein sequence ID" value="KAF7416422.1"/>
    <property type="molecule type" value="Genomic_DNA"/>
</dbReference>
<dbReference type="Pfam" id="PF20151">
    <property type="entry name" value="DUF6533"/>
    <property type="match status" value="1"/>
</dbReference>
<comment type="similarity">
    <text evidence="1">Belongs to the glycosyltransferase 15 family.</text>
</comment>
<feature type="compositionally biased region" description="Pro residues" evidence="3">
    <location>
        <begin position="384"/>
        <end position="399"/>
    </location>
</feature>
<dbReference type="PANTHER" id="PTHR31121">
    <property type="entry name" value="ALPHA-1,2 MANNOSYLTRANSFERASE KTR1"/>
    <property type="match status" value="1"/>
</dbReference>
<name>A0A8H6ZNY6_PLEOS</name>
<dbReference type="SUPFAM" id="SSF53448">
    <property type="entry name" value="Nucleotide-diphospho-sugar transferases"/>
    <property type="match status" value="1"/>
</dbReference>
<feature type="transmembrane region" description="Helical" evidence="4">
    <location>
        <begin position="54"/>
        <end position="76"/>
    </location>
</feature>
<dbReference type="GO" id="GO:0000026">
    <property type="term" value="F:alpha-1,2-mannosyltransferase activity"/>
    <property type="evidence" value="ECO:0007669"/>
    <property type="project" value="TreeGrafter"/>
</dbReference>
<feature type="transmembrane region" description="Helical" evidence="4">
    <location>
        <begin position="111"/>
        <end position="129"/>
    </location>
</feature>
<feature type="transmembrane region" description="Helical" evidence="4">
    <location>
        <begin position="332"/>
        <end position="351"/>
    </location>
</feature>
<dbReference type="PANTHER" id="PTHR31121:SF6">
    <property type="entry name" value="ALPHA-1,2 MANNOSYLTRANSFERASE KTR1"/>
    <property type="match status" value="1"/>
</dbReference>
<dbReference type="InterPro" id="IPR029044">
    <property type="entry name" value="Nucleotide-diphossugar_trans"/>
</dbReference>
<feature type="transmembrane region" description="Helical" evidence="4">
    <location>
        <begin position="236"/>
        <end position="255"/>
    </location>
</feature>
<organism evidence="6 7">
    <name type="scientific">Pleurotus ostreatus</name>
    <name type="common">Oyster mushroom</name>
    <name type="synonym">White-rot fungus</name>
    <dbReference type="NCBI Taxonomy" id="5322"/>
    <lineage>
        <taxon>Eukaryota</taxon>
        <taxon>Fungi</taxon>
        <taxon>Dikarya</taxon>
        <taxon>Basidiomycota</taxon>
        <taxon>Agaricomycotina</taxon>
        <taxon>Agaricomycetes</taxon>
        <taxon>Agaricomycetidae</taxon>
        <taxon>Agaricales</taxon>
        <taxon>Pleurotineae</taxon>
        <taxon>Pleurotaceae</taxon>
        <taxon>Pleurotus</taxon>
    </lineage>
</organism>
<feature type="region of interest" description="Disordered" evidence="3">
    <location>
        <begin position="374"/>
        <end position="399"/>
    </location>
</feature>
<dbReference type="InterPro" id="IPR002685">
    <property type="entry name" value="Glyco_trans_15"/>
</dbReference>
<evidence type="ECO:0000259" key="5">
    <source>
        <dbReference type="Pfam" id="PF20151"/>
    </source>
</evidence>
<keyword evidence="6" id="KW-0328">Glycosyltransferase</keyword>
<dbReference type="InterPro" id="IPR045340">
    <property type="entry name" value="DUF6533"/>
</dbReference>
<dbReference type="GO" id="GO:0016020">
    <property type="term" value="C:membrane"/>
    <property type="evidence" value="ECO:0007669"/>
    <property type="project" value="InterPro"/>
</dbReference>
<reference evidence="6" key="1">
    <citation type="submission" date="2019-07" db="EMBL/GenBank/DDBJ databases">
        <authorList>
            <person name="Palmer J.M."/>
        </authorList>
    </citation>
    <scope>NUCLEOTIDE SEQUENCE</scope>
    <source>
        <strain evidence="6">PC9</strain>
    </source>
</reference>
<evidence type="ECO:0000256" key="3">
    <source>
        <dbReference type="SAM" id="MobiDB-lite"/>
    </source>
</evidence>
<keyword evidence="7" id="KW-1185">Reference proteome</keyword>
<dbReference type="RefSeq" id="XP_036625969.1">
    <property type="nucleotide sequence ID" value="XM_036772323.1"/>
</dbReference>
<feature type="transmembrane region" description="Helical" evidence="4">
    <location>
        <begin position="196"/>
        <end position="215"/>
    </location>
</feature>
<protein>
    <submittedName>
        <fullName evidence="6">Alpha 1,2-mannosyltransferase 2.4.1</fullName>
    </submittedName>
</protein>
<proteinExistence type="inferred from homology"/>
<feature type="domain" description="DUF6533" evidence="5">
    <location>
        <begin position="19"/>
        <end position="64"/>
    </location>
</feature>
<dbReference type="Proteomes" id="UP000623687">
    <property type="component" value="Unassembled WGS sequence"/>
</dbReference>
<feature type="transmembrane region" description="Helical" evidence="4">
    <location>
        <begin position="141"/>
        <end position="161"/>
    </location>
</feature>
<dbReference type="GO" id="GO:0006487">
    <property type="term" value="P:protein N-linked glycosylation"/>
    <property type="evidence" value="ECO:0007669"/>
    <property type="project" value="TreeGrafter"/>
</dbReference>